<dbReference type="InParanoid" id="A7EMA5"/>
<dbReference type="AlphaFoldDB" id="A7EMA5"/>
<dbReference type="RefSeq" id="XP_001592213.1">
    <property type="nucleotide sequence ID" value="XM_001592163.1"/>
</dbReference>
<accession>A7EMA5</accession>
<evidence type="ECO:0000313" key="2">
    <source>
        <dbReference type="Proteomes" id="UP000001312"/>
    </source>
</evidence>
<keyword evidence="2" id="KW-1185">Reference proteome</keyword>
<organism evidence="1 2">
    <name type="scientific">Sclerotinia sclerotiorum (strain ATCC 18683 / 1980 / Ss-1)</name>
    <name type="common">White mold</name>
    <name type="synonym">Whetzelinia sclerotiorum</name>
    <dbReference type="NCBI Taxonomy" id="665079"/>
    <lineage>
        <taxon>Eukaryota</taxon>
        <taxon>Fungi</taxon>
        <taxon>Dikarya</taxon>
        <taxon>Ascomycota</taxon>
        <taxon>Pezizomycotina</taxon>
        <taxon>Leotiomycetes</taxon>
        <taxon>Helotiales</taxon>
        <taxon>Sclerotiniaceae</taxon>
        <taxon>Sclerotinia</taxon>
    </lineage>
</organism>
<reference evidence="2" key="1">
    <citation type="journal article" date="2011" name="PLoS Genet.">
        <title>Genomic analysis of the necrotrophic fungal pathogens Sclerotinia sclerotiorum and Botrytis cinerea.</title>
        <authorList>
            <person name="Amselem J."/>
            <person name="Cuomo C.A."/>
            <person name="van Kan J.A."/>
            <person name="Viaud M."/>
            <person name="Benito E.P."/>
            <person name="Couloux A."/>
            <person name="Coutinho P.M."/>
            <person name="de Vries R.P."/>
            <person name="Dyer P.S."/>
            <person name="Fillinger S."/>
            <person name="Fournier E."/>
            <person name="Gout L."/>
            <person name="Hahn M."/>
            <person name="Kohn L."/>
            <person name="Lapalu N."/>
            <person name="Plummer K.M."/>
            <person name="Pradier J.M."/>
            <person name="Quevillon E."/>
            <person name="Sharon A."/>
            <person name="Simon A."/>
            <person name="ten Have A."/>
            <person name="Tudzynski B."/>
            <person name="Tudzynski P."/>
            <person name="Wincker P."/>
            <person name="Andrew M."/>
            <person name="Anthouard V."/>
            <person name="Beever R.E."/>
            <person name="Beffa R."/>
            <person name="Benoit I."/>
            <person name="Bouzid O."/>
            <person name="Brault B."/>
            <person name="Chen Z."/>
            <person name="Choquer M."/>
            <person name="Collemare J."/>
            <person name="Cotton P."/>
            <person name="Danchin E.G."/>
            <person name="Da Silva C."/>
            <person name="Gautier A."/>
            <person name="Giraud C."/>
            <person name="Giraud T."/>
            <person name="Gonzalez C."/>
            <person name="Grossetete S."/>
            <person name="Guldener U."/>
            <person name="Henrissat B."/>
            <person name="Howlett B.J."/>
            <person name="Kodira C."/>
            <person name="Kretschmer M."/>
            <person name="Lappartient A."/>
            <person name="Leroch M."/>
            <person name="Levis C."/>
            <person name="Mauceli E."/>
            <person name="Neuveglise C."/>
            <person name="Oeser B."/>
            <person name="Pearson M."/>
            <person name="Poulain J."/>
            <person name="Poussereau N."/>
            <person name="Quesneville H."/>
            <person name="Rascle C."/>
            <person name="Schumacher J."/>
            <person name="Segurens B."/>
            <person name="Sexton A."/>
            <person name="Silva E."/>
            <person name="Sirven C."/>
            <person name="Soanes D.M."/>
            <person name="Talbot N.J."/>
            <person name="Templeton M."/>
            <person name="Yandava C."/>
            <person name="Yarden O."/>
            <person name="Zeng Q."/>
            <person name="Rollins J.A."/>
            <person name="Lebrun M.H."/>
            <person name="Dickman M."/>
        </authorList>
    </citation>
    <scope>NUCLEOTIDE SEQUENCE [LARGE SCALE GENOMIC DNA]</scope>
    <source>
        <strain evidence="2">ATCC 18683 / 1980 / Ss-1</strain>
    </source>
</reference>
<evidence type="ECO:0000313" key="1">
    <source>
        <dbReference type="EMBL" id="EDO03971.1"/>
    </source>
</evidence>
<dbReference type="Proteomes" id="UP000001312">
    <property type="component" value="Unassembled WGS sequence"/>
</dbReference>
<gene>
    <name evidence="1" type="ORF">SS1G_06452</name>
</gene>
<dbReference type="KEGG" id="ssl:SS1G_06452"/>
<name>A7EMA5_SCLS1</name>
<protein>
    <submittedName>
        <fullName evidence="1">Uncharacterized protein</fullName>
    </submittedName>
</protein>
<dbReference type="EMBL" id="CH476628">
    <property type="protein sequence ID" value="EDO03971.1"/>
    <property type="molecule type" value="Genomic_DNA"/>
</dbReference>
<proteinExistence type="predicted"/>
<sequence length="210" mass="22940">MAEAQYRKSGVNIQIEIKNRGYGNGRRISPVEMQSGIPETLPTIIPRLSHVLHTFRDPYHASTTFNACNPTCTACTLSVSHAKSGIRPECMCPPILVYSQDERMLVVGQSLTLGSNPLILISTCTSSSNIYNAGSSSFLSKQGLSLSWTLAGFAACAPTQQSHFSSPDSCLCIRHNPDLQAQGHMRPYPSREKLAYRASHSQSLPTFHAE</sequence>
<dbReference type="GeneID" id="5488673"/>